<gene>
    <name evidence="2" type="ORF">QBE51_06875</name>
</gene>
<keyword evidence="1" id="KW-0812">Transmembrane</keyword>
<keyword evidence="1" id="KW-0472">Membrane</keyword>
<evidence type="ECO:0000313" key="3">
    <source>
        <dbReference type="Proteomes" id="UP001486565"/>
    </source>
</evidence>
<evidence type="ECO:0008006" key="4">
    <source>
        <dbReference type="Google" id="ProtNLM"/>
    </source>
</evidence>
<sequence>MAKYNFSSNNIRWSLYIILFSSALVLSAIFITIRIMSSSSPFAKKDQGVSVKKVYASIPSSDGESHSIAADFYITASKKDLTEAELKELQAAILEIIPTLDYEKITNEGGTDYLTNSIKKDLNSRSSEEWIKEVYVSNLLLDVGISPSKNERGNVIEEMFKDY</sequence>
<name>A0ABZ2Y795_9FIRM</name>
<proteinExistence type="predicted"/>
<dbReference type="RefSeq" id="WP_341878190.1">
    <property type="nucleotide sequence ID" value="NZ_CP121687.1"/>
</dbReference>
<evidence type="ECO:0000313" key="2">
    <source>
        <dbReference type="EMBL" id="WZL71226.1"/>
    </source>
</evidence>
<evidence type="ECO:0000256" key="1">
    <source>
        <dbReference type="SAM" id="Phobius"/>
    </source>
</evidence>
<dbReference type="Proteomes" id="UP001486565">
    <property type="component" value="Chromosome"/>
</dbReference>
<dbReference type="EMBL" id="CP121687">
    <property type="protein sequence ID" value="WZL71226.1"/>
    <property type="molecule type" value="Genomic_DNA"/>
</dbReference>
<accession>A0ABZ2Y795</accession>
<organism evidence="2 3">
    <name type="scientific">Defluviitalea saccharophila</name>
    <dbReference type="NCBI Taxonomy" id="879970"/>
    <lineage>
        <taxon>Bacteria</taxon>
        <taxon>Bacillati</taxon>
        <taxon>Bacillota</taxon>
        <taxon>Clostridia</taxon>
        <taxon>Lachnospirales</taxon>
        <taxon>Defluviitaleaceae</taxon>
        <taxon>Defluviitalea</taxon>
    </lineage>
</organism>
<protein>
    <recommendedName>
        <fullName evidence="4">Flagellar protein FliL</fullName>
    </recommendedName>
</protein>
<reference evidence="2 3" key="1">
    <citation type="submission" date="2023-03" db="EMBL/GenBank/DDBJ databases">
        <title>Novel Species.</title>
        <authorList>
            <person name="Ma S."/>
        </authorList>
    </citation>
    <scope>NUCLEOTIDE SEQUENCE [LARGE SCALE GENOMIC DNA]</scope>
    <source>
        <strain evidence="2 3">LIND6LT2</strain>
    </source>
</reference>
<keyword evidence="1" id="KW-1133">Transmembrane helix</keyword>
<feature type="transmembrane region" description="Helical" evidence="1">
    <location>
        <begin position="13"/>
        <end position="35"/>
    </location>
</feature>
<keyword evidence="3" id="KW-1185">Reference proteome</keyword>